<keyword evidence="5" id="KW-0804">Transcription</keyword>
<feature type="region of interest" description="Disordered" evidence="8">
    <location>
        <begin position="146"/>
        <end position="171"/>
    </location>
</feature>
<organism evidence="11 12">
    <name type="scientific">Rhamnella rubrinervis</name>
    <dbReference type="NCBI Taxonomy" id="2594499"/>
    <lineage>
        <taxon>Eukaryota</taxon>
        <taxon>Viridiplantae</taxon>
        <taxon>Streptophyta</taxon>
        <taxon>Embryophyta</taxon>
        <taxon>Tracheophyta</taxon>
        <taxon>Spermatophyta</taxon>
        <taxon>Magnoliopsida</taxon>
        <taxon>eudicotyledons</taxon>
        <taxon>Gunneridae</taxon>
        <taxon>Pentapetalae</taxon>
        <taxon>rosids</taxon>
        <taxon>fabids</taxon>
        <taxon>Rosales</taxon>
        <taxon>Rhamnaceae</taxon>
        <taxon>rhamnoid group</taxon>
        <taxon>Rhamneae</taxon>
        <taxon>Rhamnella</taxon>
    </lineage>
</organism>
<dbReference type="InterPro" id="IPR001471">
    <property type="entry name" value="AP2/ERF_dom"/>
</dbReference>
<dbReference type="InterPro" id="IPR051032">
    <property type="entry name" value="AP2/ERF_TF_ERF_subfamily"/>
</dbReference>
<evidence type="ECO:0000256" key="9">
    <source>
        <dbReference type="SAM" id="Phobius"/>
    </source>
</evidence>
<evidence type="ECO:0000313" key="11">
    <source>
        <dbReference type="EMBL" id="KAF3457991.1"/>
    </source>
</evidence>
<dbReference type="Proteomes" id="UP000796880">
    <property type="component" value="Unassembled WGS sequence"/>
</dbReference>
<evidence type="ECO:0000256" key="5">
    <source>
        <dbReference type="ARBA" id="ARBA00023163"/>
    </source>
</evidence>
<dbReference type="CDD" id="cd00018">
    <property type="entry name" value="AP2"/>
    <property type="match status" value="1"/>
</dbReference>
<dbReference type="GO" id="GO:0003677">
    <property type="term" value="F:DNA binding"/>
    <property type="evidence" value="ECO:0007669"/>
    <property type="project" value="UniProtKB-KW"/>
</dbReference>
<keyword evidence="9" id="KW-0812">Transmembrane</keyword>
<feature type="domain" description="AP2/ERF" evidence="10">
    <location>
        <begin position="172"/>
        <end position="229"/>
    </location>
</feature>
<evidence type="ECO:0000256" key="8">
    <source>
        <dbReference type="SAM" id="MobiDB-lite"/>
    </source>
</evidence>
<dbReference type="Gene3D" id="3.30.730.10">
    <property type="entry name" value="AP2/ERF domain"/>
    <property type="match status" value="1"/>
</dbReference>
<reference evidence="11" key="1">
    <citation type="submission" date="2020-03" db="EMBL/GenBank/DDBJ databases">
        <title>A high-quality chromosome-level genome assembly of a woody plant with both climbing and erect habits, Rhamnella rubrinervis.</title>
        <authorList>
            <person name="Lu Z."/>
            <person name="Yang Y."/>
            <person name="Zhu X."/>
            <person name="Sun Y."/>
        </authorList>
    </citation>
    <scope>NUCLEOTIDE SEQUENCE</scope>
    <source>
        <strain evidence="11">BYM</strain>
        <tissue evidence="11">Leaf</tissue>
    </source>
</reference>
<dbReference type="SUPFAM" id="SSF54171">
    <property type="entry name" value="DNA-binding domain"/>
    <property type="match status" value="1"/>
</dbReference>
<dbReference type="PROSITE" id="PS51032">
    <property type="entry name" value="AP2_ERF"/>
    <property type="match status" value="1"/>
</dbReference>
<evidence type="ECO:0000256" key="2">
    <source>
        <dbReference type="ARBA" id="ARBA00023015"/>
    </source>
</evidence>
<feature type="region of interest" description="Disordered" evidence="8">
    <location>
        <begin position="260"/>
        <end position="283"/>
    </location>
</feature>
<name>A0A8K0HSJ6_9ROSA</name>
<evidence type="ECO:0000256" key="1">
    <source>
        <dbReference type="ARBA" id="ARBA00004123"/>
    </source>
</evidence>
<gene>
    <name evidence="11" type="ORF">FNV43_RR02653</name>
</gene>
<evidence type="ECO:0000256" key="6">
    <source>
        <dbReference type="ARBA" id="ARBA00023242"/>
    </source>
</evidence>
<dbReference type="EMBL" id="VOIH02000001">
    <property type="protein sequence ID" value="KAF3457991.1"/>
    <property type="molecule type" value="Genomic_DNA"/>
</dbReference>
<comment type="caution">
    <text evidence="11">The sequence shown here is derived from an EMBL/GenBank/DDBJ whole genome shotgun (WGS) entry which is preliminary data.</text>
</comment>
<comment type="similarity">
    <text evidence="7">Belongs to the AP2/ERF transcription factor family. ERF subfamily.</text>
</comment>
<evidence type="ECO:0000313" key="12">
    <source>
        <dbReference type="Proteomes" id="UP000796880"/>
    </source>
</evidence>
<sequence>MGKEYETELKSKRKKTSNYNRNHWRIAALNTPFYVLHETEKMIMSLIIIAFEYYSILVILYGCHWLQTTETFNVLIINALLYYGAQQGTFNIHIEIARSACKGGDESTAFITNSTQKFLSSKEAPSSSARTGREFPLNQNNGAGLDKHFMPQGEASEHWSRPKARDNSKHPVYRSVRIRSWGKWVSEIREPHKKNGIYLGTFLTPEMAARAHDVAALSTKGSSAILNFPELAGSLPRPVLNLPRDVQAASSKAASMEVLNTTSTSTTTSSSSLMQSSSSSTSSSYDVSKEMLTVLEKVLPFIDE</sequence>
<evidence type="ECO:0000256" key="4">
    <source>
        <dbReference type="ARBA" id="ARBA00023159"/>
    </source>
</evidence>
<keyword evidence="9" id="KW-1133">Transmembrane helix</keyword>
<keyword evidence="3" id="KW-0238">DNA-binding</keyword>
<keyword evidence="9" id="KW-0472">Membrane</keyword>
<dbReference type="AlphaFoldDB" id="A0A8K0HSJ6"/>
<evidence type="ECO:0000256" key="3">
    <source>
        <dbReference type="ARBA" id="ARBA00023125"/>
    </source>
</evidence>
<dbReference type="PANTHER" id="PTHR31985:SF259">
    <property type="entry name" value="DEHYDRATION-RESPONSIVE ELEMENT-BINDING PROTEIN 3"/>
    <property type="match status" value="1"/>
</dbReference>
<keyword evidence="12" id="KW-1185">Reference proteome</keyword>
<dbReference type="Pfam" id="PF00847">
    <property type="entry name" value="AP2"/>
    <property type="match status" value="1"/>
</dbReference>
<feature type="compositionally biased region" description="Low complexity" evidence="8">
    <location>
        <begin position="261"/>
        <end position="283"/>
    </location>
</feature>
<evidence type="ECO:0000259" key="10">
    <source>
        <dbReference type="PROSITE" id="PS51032"/>
    </source>
</evidence>
<feature type="transmembrane region" description="Helical" evidence="9">
    <location>
        <begin position="42"/>
        <end position="63"/>
    </location>
</feature>
<keyword evidence="2" id="KW-0805">Transcription regulation</keyword>
<keyword evidence="4" id="KW-0010">Activator</keyword>
<comment type="subcellular location">
    <subcellularLocation>
        <location evidence="1">Nucleus</location>
    </subcellularLocation>
</comment>
<protein>
    <recommendedName>
        <fullName evidence="10">AP2/ERF domain-containing protein</fullName>
    </recommendedName>
</protein>
<dbReference type="SMART" id="SM00380">
    <property type="entry name" value="AP2"/>
    <property type="match status" value="1"/>
</dbReference>
<dbReference type="InterPro" id="IPR036955">
    <property type="entry name" value="AP2/ERF_dom_sf"/>
</dbReference>
<dbReference type="PANTHER" id="PTHR31985">
    <property type="entry name" value="ETHYLENE-RESPONSIVE TRANSCRIPTION FACTOR ERF042-RELATED"/>
    <property type="match status" value="1"/>
</dbReference>
<dbReference type="PRINTS" id="PR00367">
    <property type="entry name" value="ETHRSPELEMNT"/>
</dbReference>
<evidence type="ECO:0000256" key="7">
    <source>
        <dbReference type="ARBA" id="ARBA00024343"/>
    </source>
</evidence>
<dbReference type="OrthoDB" id="1932364at2759"/>
<feature type="compositionally biased region" description="Basic and acidic residues" evidence="8">
    <location>
        <begin position="146"/>
        <end position="169"/>
    </location>
</feature>
<dbReference type="GO" id="GO:0003700">
    <property type="term" value="F:DNA-binding transcription factor activity"/>
    <property type="evidence" value="ECO:0007669"/>
    <property type="project" value="InterPro"/>
</dbReference>
<proteinExistence type="inferred from homology"/>
<dbReference type="GO" id="GO:0005634">
    <property type="term" value="C:nucleus"/>
    <property type="evidence" value="ECO:0007669"/>
    <property type="project" value="UniProtKB-SubCell"/>
</dbReference>
<dbReference type="InterPro" id="IPR016177">
    <property type="entry name" value="DNA-bd_dom_sf"/>
</dbReference>
<accession>A0A8K0HSJ6</accession>
<keyword evidence="6" id="KW-0539">Nucleus</keyword>